<protein>
    <submittedName>
        <fullName evidence="1">Uncharacterized protein</fullName>
    </submittedName>
</protein>
<reference evidence="1 2" key="1">
    <citation type="submission" date="2019-03" db="EMBL/GenBank/DDBJ databases">
        <title>Diversity of the mouse oral microbiome.</title>
        <authorList>
            <person name="Joseph S."/>
            <person name="Aduse-Opoku J."/>
            <person name="Curtis M."/>
            <person name="Wade W."/>
            <person name="Hashim A."/>
        </authorList>
    </citation>
    <scope>NUCLEOTIDE SEQUENCE [LARGE SCALE GENOMIC DNA]</scope>
    <source>
        <strain evidence="1 2">P1012</strain>
    </source>
</reference>
<proteinExistence type="predicted"/>
<organism evidence="1 2">
    <name type="scientific">Microbacterium paludicola</name>
    <dbReference type="NCBI Taxonomy" id="300019"/>
    <lineage>
        <taxon>Bacteria</taxon>
        <taxon>Bacillati</taxon>
        <taxon>Actinomycetota</taxon>
        <taxon>Actinomycetes</taxon>
        <taxon>Micrococcales</taxon>
        <taxon>Microbacteriaceae</taxon>
        <taxon>Microbacterium</taxon>
    </lineage>
</organism>
<dbReference type="RefSeq" id="WP_135115538.1">
    <property type="nucleotide sequence ID" value="NZ_JADGLL010000059.1"/>
</dbReference>
<sequence length="408" mass="45570">MTGLFSRGELRVYLENRVRSCLNLLENMPEDEVLARSTDDIVSQLVQAAQMEPLRIGDEAIDGGVVETKVDHYDVFDRTVYKVPGLRIHAVFEYSGDADLLYYTPSTRLLTSFEAEVRNGTITVHVTQTGSTPNAAATKQAIDREIGSIRTMAGHVRTDVERFHRSLDGQFRPAVERRKKFLQERRDLAGALGFPLKKRTDAPAPVPLKRKAVGVQRTASKPVRQPYKDEWALTEAQYEDAIQVITSAMLSMERTPSVVVGKDEEELRDYILVMLNGTFQGTATGETFVKNGKTDILVRVEDRHVFVGECKWWKGAKALGAAVDQLLGYLPWRDEKAALIVFIDNKDASAVFDKVEEAVKAHGAFKRAGKAAADRTKRRNFILGHPEDSEREIQLAVLFAVLPKVEAA</sequence>
<dbReference type="AlphaFoldDB" id="A0A4Y9FQJ5"/>
<gene>
    <name evidence="1" type="ORF">E4U02_14555</name>
</gene>
<dbReference type="Proteomes" id="UP000298358">
    <property type="component" value="Unassembled WGS sequence"/>
</dbReference>
<accession>A0A4Y9FQJ5</accession>
<evidence type="ECO:0000313" key="1">
    <source>
        <dbReference type="EMBL" id="TFU30528.1"/>
    </source>
</evidence>
<dbReference type="EMBL" id="SPQB01000059">
    <property type="protein sequence ID" value="TFU30528.1"/>
    <property type="molecule type" value="Genomic_DNA"/>
</dbReference>
<evidence type="ECO:0000313" key="2">
    <source>
        <dbReference type="Proteomes" id="UP000298358"/>
    </source>
</evidence>
<keyword evidence="2" id="KW-1185">Reference proteome</keyword>
<dbReference type="OrthoDB" id="5447244at2"/>
<comment type="caution">
    <text evidence="1">The sequence shown here is derived from an EMBL/GenBank/DDBJ whole genome shotgun (WGS) entry which is preliminary data.</text>
</comment>
<name>A0A4Y9FQJ5_9MICO</name>